<protein>
    <submittedName>
        <fullName evidence="2">Uncharacterized protein</fullName>
    </submittedName>
</protein>
<name>A0A427AQ99_ENSVE</name>
<feature type="compositionally biased region" description="Basic and acidic residues" evidence="1">
    <location>
        <begin position="94"/>
        <end position="106"/>
    </location>
</feature>
<evidence type="ECO:0000256" key="1">
    <source>
        <dbReference type="SAM" id="MobiDB-lite"/>
    </source>
</evidence>
<comment type="caution">
    <text evidence="2">The sequence shown here is derived from an EMBL/GenBank/DDBJ whole genome shotgun (WGS) entry which is preliminary data.</text>
</comment>
<feature type="region of interest" description="Disordered" evidence="1">
    <location>
        <begin position="55"/>
        <end position="74"/>
    </location>
</feature>
<reference evidence="2 3" key="1">
    <citation type="journal article" date="2014" name="Agronomy (Basel)">
        <title>A Draft Genome Sequence for Ensete ventricosum, the Drought-Tolerant Tree Against Hunger.</title>
        <authorList>
            <person name="Harrison J."/>
            <person name="Moore K.A."/>
            <person name="Paszkiewicz K."/>
            <person name="Jones T."/>
            <person name="Grant M."/>
            <person name="Ambacheew D."/>
            <person name="Muzemil S."/>
            <person name="Studholme D.J."/>
        </authorList>
    </citation>
    <scope>NUCLEOTIDE SEQUENCE [LARGE SCALE GENOMIC DNA]</scope>
</reference>
<dbReference type="Proteomes" id="UP000287651">
    <property type="component" value="Unassembled WGS sequence"/>
</dbReference>
<feature type="compositionally biased region" description="Polar residues" evidence="1">
    <location>
        <begin position="10"/>
        <end position="27"/>
    </location>
</feature>
<dbReference type="EMBL" id="AMZH03001694">
    <property type="protein sequence ID" value="RRT78373.1"/>
    <property type="molecule type" value="Genomic_DNA"/>
</dbReference>
<organism evidence="2 3">
    <name type="scientific">Ensete ventricosum</name>
    <name type="common">Abyssinian banana</name>
    <name type="synonym">Musa ensete</name>
    <dbReference type="NCBI Taxonomy" id="4639"/>
    <lineage>
        <taxon>Eukaryota</taxon>
        <taxon>Viridiplantae</taxon>
        <taxon>Streptophyta</taxon>
        <taxon>Embryophyta</taxon>
        <taxon>Tracheophyta</taxon>
        <taxon>Spermatophyta</taxon>
        <taxon>Magnoliopsida</taxon>
        <taxon>Liliopsida</taxon>
        <taxon>Zingiberales</taxon>
        <taxon>Musaceae</taxon>
        <taxon>Ensete</taxon>
    </lineage>
</organism>
<evidence type="ECO:0000313" key="3">
    <source>
        <dbReference type="Proteomes" id="UP000287651"/>
    </source>
</evidence>
<feature type="region of interest" description="Disordered" evidence="1">
    <location>
        <begin position="1"/>
        <end position="27"/>
    </location>
</feature>
<accession>A0A427AQ99</accession>
<dbReference type="AlphaFoldDB" id="A0A427AQ99"/>
<evidence type="ECO:0000313" key="2">
    <source>
        <dbReference type="EMBL" id="RRT78373.1"/>
    </source>
</evidence>
<proteinExistence type="predicted"/>
<gene>
    <name evidence="2" type="ORF">B296_00001652</name>
</gene>
<sequence>MPRPFENCRKNTQSRLPKSTSRPRTPSETISWLVPIFLYRTKLQEEHESHCRMTLQDYEPTGETPVRSEPDVPSKGMIECLRAMPMETLLEDFRENHPYESSKESKPTLIPRSPLAQRN</sequence>
<feature type="region of interest" description="Disordered" evidence="1">
    <location>
        <begin position="94"/>
        <end position="119"/>
    </location>
</feature>